<evidence type="ECO:0000313" key="6">
    <source>
        <dbReference type="Proteomes" id="UP001385499"/>
    </source>
</evidence>
<dbReference type="Pfam" id="PF00990">
    <property type="entry name" value="GGDEF"/>
    <property type="match status" value="1"/>
</dbReference>
<organism evidence="5 6">
    <name type="scientific">Roseibium algae</name>
    <dbReference type="NCBI Taxonomy" id="3123038"/>
    <lineage>
        <taxon>Bacteria</taxon>
        <taxon>Pseudomonadati</taxon>
        <taxon>Pseudomonadota</taxon>
        <taxon>Alphaproteobacteria</taxon>
        <taxon>Hyphomicrobiales</taxon>
        <taxon>Stappiaceae</taxon>
        <taxon>Roseibium</taxon>
    </lineage>
</organism>
<gene>
    <name evidence="5" type="ORF">V6575_08955</name>
</gene>
<evidence type="ECO:0000256" key="1">
    <source>
        <dbReference type="ARBA" id="ARBA00012528"/>
    </source>
</evidence>
<keyword evidence="3" id="KW-1133">Transmembrane helix</keyword>
<accession>A0ABU8TJ86</accession>
<name>A0ABU8TJ86_9HYPH</name>
<keyword evidence="6" id="KW-1185">Reference proteome</keyword>
<dbReference type="SUPFAM" id="SSF55073">
    <property type="entry name" value="Nucleotide cyclase"/>
    <property type="match status" value="1"/>
</dbReference>
<dbReference type="EMBL" id="JBAKIA010000004">
    <property type="protein sequence ID" value="MEJ8474219.1"/>
    <property type="molecule type" value="Genomic_DNA"/>
</dbReference>
<dbReference type="RefSeq" id="WP_340273930.1">
    <property type="nucleotide sequence ID" value="NZ_JBAKIA010000004.1"/>
</dbReference>
<keyword evidence="5" id="KW-0808">Transferase</keyword>
<evidence type="ECO:0000313" key="5">
    <source>
        <dbReference type="EMBL" id="MEJ8474219.1"/>
    </source>
</evidence>
<reference evidence="5 6" key="1">
    <citation type="submission" date="2024-02" db="EMBL/GenBank/DDBJ databases">
        <title>Roseibium algae sp. nov., isolated from marine alga (Grateloupia sp.), showing potential in myo-inositol conversion.</title>
        <authorList>
            <person name="Wang Y."/>
        </authorList>
    </citation>
    <scope>NUCLEOTIDE SEQUENCE [LARGE SCALE GENOMIC DNA]</scope>
    <source>
        <strain evidence="5 6">H3510</strain>
    </source>
</reference>
<dbReference type="Gene3D" id="3.30.450.40">
    <property type="match status" value="1"/>
</dbReference>
<dbReference type="InterPro" id="IPR000160">
    <property type="entry name" value="GGDEF_dom"/>
</dbReference>
<dbReference type="CDD" id="cd01949">
    <property type="entry name" value="GGDEF"/>
    <property type="match status" value="1"/>
</dbReference>
<dbReference type="EC" id="2.7.7.65" evidence="1"/>
<dbReference type="InterPro" id="IPR050469">
    <property type="entry name" value="Diguanylate_Cyclase"/>
</dbReference>
<comment type="caution">
    <text evidence="5">The sequence shown here is derived from an EMBL/GenBank/DDBJ whole genome shotgun (WGS) entry which is preliminary data.</text>
</comment>
<dbReference type="InterPro" id="IPR003018">
    <property type="entry name" value="GAF"/>
</dbReference>
<comment type="catalytic activity">
    <reaction evidence="2">
        <text>2 GTP = 3',3'-c-di-GMP + 2 diphosphate</text>
        <dbReference type="Rhea" id="RHEA:24898"/>
        <dbReference type="ChEBI" id="CHEBI:33019"/>
        <dbReference type="ChEBI" id="CHEBI:37565"/>
        <dbReference type="ChEBI" id="CHEBI:58805"/>
        <dbReference type="EC" id="2.7.7.65"/>
    </reaction>
</comment>
<feature type="transmembrane region" description="Helical" evidence="3">
    <location>
        <begin position="168"/>
        <end position="188"/>
    </location>
</feature>
<dbReference type="PANTHER" id="PTHR45138">
    <property type="entry name" value="REGULATORY COMPONENTS OF SENSORY TRANSDUCTION SYSTEM"/>
    <property type="match status" value="1"/>
</dbReference>
<dbReference type="InterPro" id="IPR029016">
    <property type="entry name" value="GAF-like_dom_sf"/>
</dbReference>
<dbReference type="GO" id="GO:0052621">
    <property type="term" value="F:diguanylate cyclase activity"/>
    <property type="evidence" value="ECO:0007669"/>
    <property type="project" value="UniProtKB-EC"/>
</dbReference>
<sequence>MMLACILMFSLFIDQTMSDYMREHEEEMALQEAKVVARFVSLLPGDFSPPPQQIGVKSERFAALHREIGLMAATIGARITIIARNGLVLGDTDMSYGQLLHAANHAKRPEVIQALEHGFGLSERRSATLDINFLYSAVPLERNGIQMIARVALPLKHFYQQQNNLREILVIGAAFGMLFIIAITFWLGRALAKSIQSREERLDSQVRERTSTLSALQELGSLLAICNNLPEAGEILESHLPQLLPGVSGALALMNNSRNLLVVSHEWGGTWKKGEFKSPDSCWSLRKNIVHHSRKNELICKHLKDKGKINAVCIPLMAQGEVVGVIHLKETPKRPFTDMELDIAKSIGKETAIAVSNLKLRETLEQQALLDPLTRLYNRRYLEERFDSFIASADREEMPFWLLMIDVDHFKKYNDQFGHDAGDFVLTQLAKLFHQHTSATHTACRLGGEEFAILMSGIPHEEAMAFSEALRLSVENLPFMFEGRPLGEVTISAGLASYPQDGDRLSSLLKTGDERLYVAKHRGRNQICDAALVEMNRKKDATD</sequence>
<dbReference type="PROSITE" id="PS50887">
    <property type="entry name" value="GGDEF"/>
    <property type="match status" value="1"/>
</dbReference>
<evidence type="ECO:0000256" key="2">
    <source>
        <dbReference type="ARBA" id="ARBA00034247"/>
    </source>
</evidence>
<keyword evidence="3" id="KW-0472">Membrane</keyword>
<evidence type="ECO:0000259" key="4">
    <source>
        <dbReference type="PROSITE" id="PS50887"/>
    </source>
</evidence>
<evidence type="ECO:0000256" key="3">
    <source>
        <dbReference type="SAM" id="Phobius"/>
    </source>
</evidence>
<keyword evidence="3" id="KW-0812">Transmembrane</keyword>
<protein>
    <recommendedName>
        <fullName evidence="1">diguanylate cyclase</fullName>
        <ecNumber evidence="1">2.7.7.65</ecNumber>
    </recommendedName>
</protein>
<proteinExistence type="predicted"/>
<keyword evidence="5" id="KW-0548">Nucleotidyltransferase</keyword>
<dbReference type="NCBIfam" id="TIGR00254">
    <property type="entry name" value="GGDEF"/>
    <property type="match status" value="1"/>
</dbReference>
<feature type="domain" description="GGDEF" evidence="4">
    <location>
        <begin position="398"/>
        <end position="532"/>
    </location>
</feature>
<dbReference type="PANTHER" id="PTHR45138:SF9">
    <property type="entry name" value="DIGUANYLATE CYCLASE DGCM-RELATED"/>
    <property type="match status" value="1"/>
</dbReference>
<dbReference type="InterPro" id="IPR043128">
    <property type="entry name" value="Rev_trsase/Diguanyl_cyclase"/>
</dbReference>
<dbReference type="Proteomes" id="UP001385499">
    <property type="component" value="Unassembled WGS sequence"/>
</dbReference>
<dbReference type="InterPro" id="IPR029787">
    <property type="entry name" value="Nucleotide_cyclase"/>
</dbReference>
<dbReference type="Pfam" id="PF13492">
    <property type="entry name" value="GAF_3"/>
    <property type="match status" value="1"/>
</dbReference>
<dbReference type="Gene3D" id="3.30.70.270">
    <property type="match status" value="1"/>
</dbReference>
<dbReference type="SMART" id="SM00267">
    <property type="entry name" value="GGDEF"/>
    <property type="match status" value="1"/>
</dbReference>
<dbReference type="SUPFAM" id="SSF55781">
    <property type="entry name" value="GAF domain-like"/>
    <property type="match status" value="1"/>
</dbReference>